<organism evidence="5 6">
    <name type="scientific">Sphaerosporella brunnea</name>
    <dbReference type="NCBI Taxonomy" id="1250544"/>
    <lineage>
        <taxon>Eukaryota</taxon>
        <taxon>Fungi</taxon>
        <taxon>Dikarya</taxon>
        <taxon>Ascomycota</taxon>
        <taxon>Pezizomycotina</taxon>
        <taxon>Pezizomycetes</taxon>
        <taxon>Pezizales</taxon>
        <taxon>Pyronemataceae</taxon>
        <taxon>Sphaerosporella</taxon>
    </lineage>
</organism>
<dbReference type="GO" id="GO:0006364">
    <property type="term" value="P:rRNA processing"/>
    <property type="evidence" value="ECO:0007669"/>
    <property type="project" value="TreeGrafter"/>
</dbReference>
<sequence>MPSATKLAKDYHLLPLRLPAISKGGGGGGGGAPEATHTLFIRKHTPRIPSVHDARALYVSNLPADATEQHLRTLFTAVGGGLVESVVFDDGPIPPATPAAPAAAATDSKKRKRLVVEVVEELRTWDRPLHRSGSNAVVYFVDDASSTATLRAITKSRKTPAEWPAVGPALGLARYAQHHRLRFPQSAKLQESVDAFMAAFAEAEEEAKRAAARRRQEPDEDGFVTVVGRGRAVPQEAAKEALRKQEEKKAEVKGFYRFQVREEKKAKQLELLAKFEEDRKRVEERKKDRKFRPE</sequence>
<dbReference type="Gene3D" id="6.10.250.1770">
    <property type="match status" value="1"/>
</dbReference>
<proteinExistence type="inferred from homology"/>
<dbReference type="PANTHER" id="PTHR13191:SF0">
    <property type="entry name" value="RIBOSOMAL RNA-PROCESSING PROTEIN 7 HOMOLOG A-RELATED"/>
    <property type="match status" value="1"/>
</dbReference>
<comment type="similarity">
    <text evidence="1">Belongs to the RRP7 family.</text>
</comment>
<evidence type="ECO:0000259" key="4">
    <source>
        <dbReference type="Pfam" id="PF17799"/>
    </source>
</evidence>
<dbReference type="EMBL" id="VXIS01000107">
    <property type="protein sequence ID" value="KAA8904553.1"/>
    <property type="molecule type" value="Genomic_DNA"/>
</dbReference>
<name>A0A5J5EUJ5_9PEZI</name>
<dbReference type="Pfam" id="PF17799">
    <property type="entry name" value="RRM_Rrp7"/>
    <property type="match status" value="1"/>
</dbReference>
<dbReference type="GO" id="GO:0034456">
    <property type="term" value="C:UTP-C complex"/>
    <property type="evidence" value="ECO:0007669"/>
    <property type="project" value="TreeGrafter"/>
</dbReference>
<dbReference type="InterPro" id="IPR040447">
    <property type="entry name" value="RRM_Rrp7"/>
</dbReference>
<evidence type="ECO:0000256" key="1">
    <source>
        <dbReference type="ARBA" id="ARBA00006110"/>
    </source>
</evidence>
<dbReference type="Pfam" id="PF12923">
    <property type="entry name" value="RRP7"/>
    <property type="match status" value="1"/>
</dbReference>
<feature type="coiled-coil region" evidence="2">
    <location>
        <begin position="186"/>
        <end position="213"/>
    </location>
</feature>
<dbReference type="InParanoid" id="A0A5J5EUJ5"/>
<keyword evidence="6" id="KW-1185">Reference proteome</keyword>
<dbReference type="GO" id="GO:0000028">
    <property type="term" value="P:ribosomal small subunit assembly"/>
    <property type="evidence" value="ECO:0007669"/>
    <property type="project" value="TreeGrafter"/>
</dbReference>
<dbReference type="AlphaFoldDB" id="A0A5J5EUJ5"/>
<gene>
    <name evidence="5" type="ORF">FN846DRAFT_27350</name>
</gene>
<evidence type="ECO:0000313" key="6">
    <source>
        <dbReference type="Proteomes" id="UP000326924"/>
    </source>
</evidence>
<comment type="caution">
    <text evidence="5">The sequence shown here is derived from an EMBL/GenBank/DDBJ whole genome shotgun (WGS) entry which is preliminary data.</text>
</comment>
<evidence type="ECO:0000256" key="2">
    <source>
        <dbReference type="SAM" id="Coils"/>
    </source>
</evidence>
<dbReference type="OrthoDB" id="5390at2759"/>
<dbReference type="GO" id="GO:0003676">
    <property type="term" value="F:nucleic acid binding"/>
    <property type="evidence" value="ECO:0007669"/>
    <property type="project" value="InterPro"/>
</dbReference>
<dbReference type="InterPro" id="IPR035979">
    <property type="entry name" value="RBD_domain_sf"/>
</dbReference>
<keyword evidence="2" id="KW-0175">Coiled coil</keyword>
<evidence type="ECO:0000313" key="5">
    <source>
        <dbReference type="EMBL" id="KAA8904553.1"/>
    </source>
</evidence>
<dbReference type="Proteomes" id="UP000326924">
    <property type="component" value="Unassembled WGS sequence"/>
</dbReference>
<dbReference type="PANTHER" id="PTHR13191">
    <property type="entry name" value="RIBOSOMAL RNA PROCESSING PROTEIN 7-RELATED"/>
    <property type="match status" value="1"/>
</dbReference>
<protein>
    <submittedName>
        <fullName evidence="5">Ribosomal RNA-processing protein 7-domain-containing protein</fullName>
    </submittedName>
</protein>
<dbReference type="Gene3D" id="3.30.70.330">
    <property type="match status" value="1"/>
</dbReference>
<dbReference type="GO" id="GO:0032545">
    <property type="term" value="C:CURI complex"/>
    <property type="evidence" value="ECO:0007669"/>
    <property type="project" value="TreeGrafter"/>
</dbReference>
<dbReference type="InterPro" id="IPR012677">
    <property type="entry name" value="Nucleotide-bd_a/b_plait_sf"/>
</dbReference>
<dbReference type="InterPro" id="IPR024326">
    <property type="entry name" value="RRP7_C"/>
</dbReference>
<accession>A0A5J5EUJ5</accession>
<feature type="domain" description="Rrp7 RRM-like N-terminal" evidence="4">
    <location>
        <begin position="9"/>
        <end position="178"/>
    </location>
</feature>
<feature type="domain" description="Ribosomal RNA-processing protein 7 C-terminal" evidence="3">
    <location>
        <begin position="181"/>
        <end position="294"/>
    </location>
</feature>
<reference evidence="5 6" key="1">
    <citation type="submission" date="2019-09" db="EMBL/GenBank/DDBJ databases">
        <title>Draft genome of the ectomycorrhizal ascomycete Sphaerosporella brunnea.</title>
        <authorList>
            <consortium name="DOE Joint Genome Institute"/>
            <person name="Benucci G.M."/>
            <person name="Marozzi G."/>
            <person name="Antonielli L."/>
            <person name="Sanchez S."/>
            <person name="Marco P."/>
            <person name="Wang X."/>
            <person name="Falini L.B."/>
            <person name="Barry K."/>
            <person name="Haridas S."/>
            <person name="Lipzen A."/>
            <person name="Labutti K."/>
            <person name="Grigoriev I.V."/>
            <person name="Murat C."/>
            <person name="Martin F."/>
            <person name="Albertini E."/>
            <person name="Donnini D."/>
            <person name="Bonito G."/>
        </authorList>
    </citation>
    <scope>NUCLEOTIDE SEQUENCE [LARGE SCALE GENOMIC DNA]</scope>
    <source>
        <strain evidence="5 6">Sb_GMNB300</strain>
    </source>
</reference>
<evidence type="ECO:0000259" key="3">
    <source>
        <dbReference type="Pfam" id="PF12923"/>
    </source>
</evidence>
<dbReference type="InterPro" id="IPR040446">
    <property type="entry name" value="RRP7"/>
</dbReference>
<dbReference type="SUPFAM" id="SSF54928">
    <property type="entry name" value="RNA-binding domain, RBD"/>
    <property type="match status" value="1"/>
</dbReference>